<evidence type="ECO:0000256" key="8">
    <source>
        <dbReference type="ARBA" id="ARBA00022771"/>
    </source>
</evidence>
<dbReference type="FunFam" id="1.10.357.50:FF:000001">
    <property type="entry name" value="Protein unc-13 homolog B"/>
    <property type="match status" value="1"/>
</dbReference>
<dbReference type="PROSITE" id="PS51258">
    <property type="entry name" value="MHD1"/>
    <property type="match status" value="1"/>
</dbReference>
<accession>A0A8D3DXG5</accession>
<dbReference type="GO" id="GO:0098831">
    <property type="term" value="C:presynaptic active zone cytoplasmic component"/>
    <property type="evidence" value="ECO:0007669"/>
    <property type="project" value="TreeGrafter"/>
</dbReference>
<feature type="domain" description="MHD2" evidence="19">
    <location>
        <begin position="975"/>
        <end position="1117"/>
    </location>
</feature>
<dbReference type="FunFam" id="2.60.40.150:FF:000014">
    <property type="entry name" value="protein unc-13 homolog B"/>
    <property type="match status" value="1"/>
</dbReference>
<dbReference type="SMART" id="SM01145">
    <property type="entry name" value="DUF1041"/>
    <property type="match status" value="1"/>
</dbReference>
<dbReference type="PROSITE" id="PS00479">
    <property type="entry name" value="ZF_DAG_PE_1"/>
    <property type="match status" value="1"/>
</dbReference>
<keyword evidence="6" id="KW-0479">Metal-binding</keyword>
<dbReference type="InterPro" id="IPR027080">
    <property type="entry name" value="Unc-13"/>
</dbReference>
<dbReference type="GO" id="GO:0043195">
    <property type="term" value="C:terminal bouton"/>
    <property type="evidence" value="ECO:0007669"/>
    <property type="project" value="TreeGrafter"/>
</dbReference>
<dbReference type="PANTHER" id="PTHR10480:SF1">
    <property type="entry name" value="PROTEIN UNC-13 HOMOLOG A"/>
    <property type="match status" value="1"/>
</dbReference>
<dbReference type="SUPFAM" id="SSF57889">
    <property type="entry name" value="Cysteine-rich domain"/>
    <property type="match status" value="1"/>
</dbReference>
<dbReference type="Gene3D" id="1.20.58.1100">
    <property type="match status" value="1"/>
</dbReference>
<dbReference type="Gene3D" id="2.60.40.150">
    <property type="entry name" value="C2 domain"/>
    <property type="match status" value="2"/>
</dbReference>
<dbReference type="PANTHER" id="PTHR10480">
    <property type="entry name" value="PROTEIN UNC-13 HOMOLOG"/>
    <property type="match status" value="1"/>
</dbReference>
<dbReference type="CDD" id="cd20859">
    <property type="entry name" value="C1_Munc13-2-like"/>
    <property type="match status" value="1"/>
</dbReference>
<feature type="domain" description="Phorbol-ester/DAG-type" evidence="17">
    <location>
        <begin position="186"/>
        <end position="236"/>
    </location>
</feature>
<dbReference type="CDD" id="cd08395">
    <property type="entry name" value="C2C_Munc13"/>
    <property type="match status" value="1"/>
</dbReference>
<feature type="domain" description="C2" evidence="16">
    <location>
        <begin position="292"/>
        <end position="416"/>
    </location>
</feature>
<dbReference type="InterPro" id="IPR010439">
    <property type="entry name" value="MUN_dom"/>
</dbReference>
<reference evidence="20" key="2">
    <citation type="submission" date="2025-08" db="UniProtKB">
        <authorList>
            <consortium name="Ensembl"/>
        </authorList>
    </citation>
    <scope>IDENTIFICATION</scope>
</reference>
<evidence type="ECO:0000256" key="11">
    <source>
        <dbReference type="ARBA" id="ARBA00023018"/>
    </source>
</evidence>
<name>A0A8D3DXG5_SCOMX</name>
<keyword evidence="5" id="KW-0597">Phosphoprotein</keyword>
<evidence type="ECO:0000259" key="16">
    <source>
        <dbReference type="PROSITE" id="PS50004"/>
    </source>
</evidence>
<evidence type="ECO:0000256" key="6">
    <source>
        <dbReference type="ARBA" id="ARBA00022723"/>
    </source>
</evidence>
<evidence type="ECO:0000313" key="21">
    <source>
        <dbReference type="Proteomes" id="UP000694558"/>
    </source>
</evidence>
<keyword evidence="15" id="KW-1133">Transmembrane helix</keyword>
<keyword evidence="3" id="KW-0268">Exocytosis</keyword>
<dbReference type="GO" id="GO:0031594">
    <property type="term" value="C:neuromuscular junction"/>
    <property type="evidence" value="ECO:0007669"/>
    <property type="project" value="TreeGrafter"/>
</dbReference>
<dbReference type="Gene3D" id="1.10.357.50">
    <property type="match status" value="1"/>
</dbReference>
<evidence type="ECO:0008006" key="22">
    <source>
        <dbReference type="Google" id="ProtNLM"/>
    </source>
</evidence>
<dbReference type="GO" id="GO:0099525">
    <property type="term" value="P:presynaptic dense core vesicle exocytosis"/>
    <property type="evidence" value="ECO:0007669"/>
    <property type="project" value="TreeGrafter"/>
</dbReference>
<protein>
    <recommendedName>
        <fullName evidence="22">Unc-13 homolog A (C. elegans)</fullName>
    </recommendedName>
</protein>
<evidence type="ECO:0000256" key="9">
    <source>
        <dbReference type="ARBA" id="ARBA00022833"/>
    </source>
</evidence>
<dbReference type="GO" id="GO:0005543">
    <property type="term" value="F:phospholipid binding"/>
    <property type="evidence" value="ECO:0007669"/>
    <property type="project" value="InterPro"/>
</dbReference>
<evidence type="ECO:0000256" key="12">
    <source>
        <dbReference type="ARBA" id="ARBA00023054"/>
    </source>
</evidence>
<dbReference type="Pfam" id="PF00130">
    <property type="entry name" value="C1_1"/>
    <property type="match status" value="1"/>
</dbReference>
<dbReference type="InterPro" id="IPR000008">
    <property type="entry name" value="C2_dom"/>
</dbReference>
<evidence type="ECO:0000256" key="3">
    <source>
        <dbReference type="ARBA" id="ARBA00022483"/>
    </source>
</evidence>
<gene>
    <name evidence="20" type="primary">unc13a</name>
</gene>
<keyword evidence="15" id="KW-0812">Transmembrane</keyword>
<keyword evidence="7" id="KW-0677">Repeat</keyword>
<dbReference type="SMART" id="SM00109">
    <property type="entry name" value="C1"/>
    <property type="match status" value="1"/>
</dbReference>
<keyword evidence="11" id="KW-0770">Synapse</keyword>
<dbReference type="GO" id="GO:0005516">
    <property type="term" value="F:calmodulin binding"/>
    <property type="evidence" value="ECO:0007669"/>
    <property type="project" value="TreeGrafter"/>
</dbReference>
<dbReference type="PROSITE" id="PS50004">
    <property type="entry name" value="C2"/>
    <property type="match status" value="2"/>
</dbReference>
<dbReference type="GeneTree" id="ENSGT00940000154929"/>
<keyword evidence="8" id="KW-0863">Zinc-finger</keyword>
<reference evidence="20" key="1">
    <citation type="submission" date="2023-05" db="EMBL/GenBank/DDBJ databases">
        <title>High-quality long-read genome of Scophthalmus maximus.</title>
        <authorList>
            <person name="Lien S."/>
            <person name="Martinez P."/>
        </authorList>
    </citation>
    <scope>NUCLEOTIDE SEQUENCE [LARGE SCALE GENOMIC DNA]</scope>
</reference>
<dbReference type="GO" id="GO:0019992">
    <property type="term" value="F:diacylglycerol binding"/>
    <property type="evidence" value="ECO:0007669"/>
    <property type="project" value="InterPro"/>
</dbReference>
<dbReference type="GO" id="GO:0030672">
    <property type="term" value="C:synaptic vesicle membrane"/>
    <property type="evidence" value="ECO:0007669"/>
    <property type="project" value="TreeGrafter"/>
</dbReference>
<feature type="domain" description="C2" evidence="16">
    <location>
        <begin position="1131"/>
        <end position="1258"/>
    </location>
</feature>
<dbReference type="Pfam" id="PF06292">
    <property type="entry name" value="MUN"/>
    <property type="match status" value="1"/>
</dbReference>
<organism evidence="20 21">
    <name type="scientific">Scophthalmus maximus</name>
    <name type="common">Turbot</name>
    <name type="synonym">Psetta maxima</name>
    <dbReference type="NCBI Taxonomy" id="52904"/>
    <lineage>
        <taxon>Eukaryota</taxon>
        <taxon>Metazoa</taxon>
        <taxon>Chordata</taxon>
        <taxon>Craniata</taxon>
        <taxon>Vertebrata</taxon>
        <taxon>Euteleostomi</taxon>
        <taxon>Actinopterygii</taxon>
        <taxon>Neopterygii</taxon>
        <taxon>Teleostei</taxon>
        <taxon>Neoteleostei</taxon>
        <taxon>Acanthomorphata</taxon>
        <taxon>Carangaria</taxon>
        <taxon>Pleuronectiformes</taxon>
        <taxon>Pleuronectoidei</taxon>
        <taxon>Scophthalmidae</taxon>
        <taxon>Scophthalmus</taxon>
    </lineage>
</organism>
<dbReference type="GO" id="GO:0005509">
    <property type="term" value="F:calcium ion binding"/>
    <property type="evidence" value="ECO:0007669"/>
    <property type="project" value="InterPro"/>
</dbReference>
<proteinExistence type="predicted"/>
<dbReference type="SMART" id="SM00239">
    <property type="entry name" value="C2"/>
    <property type="match status" value="2"/>
</dbReference>
<dbReference type="InterPro" id="IPR037302">
    <property type="entry name" value="Unc-13_C2B"/>
</dbReference>
<feature type="transmembrane region" description="Helical" evidence="15">
    <location>
        <begin position="27"/>
        <end position="58"/>
    </location>
</feature>
<evidence type="ECO:0000256" key="7">
    <source>
        <dbReference type="ARBA" id="ARBA00022737"/>
    </source>
</evidence>
<dbReference type="FunFam" id="2.60.40.150:FF:000002">
    <property type="entry name" value="Protein unc-13 homolog B"/>
    <property type="match status" value="1"/>
</dbReference>
<dbReference type="PROSITE" id="PS51259">
    <property type="entry name" value="MHD2"/>
    <property type="match status" value="1"/>
</dbReference>
<evidence type="ECO:0000256" key="15">
    <source>
        <dbReference type="SAM" id="Phobius"/>
    </source>
</evidence>
<dbReference type="FunFam" id="3.30.60.20:FF:000001">
    <property type="entry name" value="Protein unc-13 homolog B"/>
    <property type="match status" value="1"/>
</dbReference>
<keyword evidence="12" id="KW-0175">Coiled coil</keyword>
<dbReference type="GO" id="GO:0008270">
    <property type="term" value="F:zinc ion binding"/>
    <property type="evidence" value="ECO:0007669"/>
    <property type="project" value="UniProtKB-KW"/>
</dbReference>
<evidence type="ECO:0000259" key="17">
    <source>
        <dbReference type="PROSITE" id="PS50081"/>
    </source>
</evidence>
<keyword evidence="10" id="KW-0106">Calcium</keyword>
<dbReference type="CDD" id="cd04027">
    <property type="entry name" value="C2B_Munc13"/>
    <property type="match status" value="1"/>
</dbReference>
<dbReference type="FunFam" id="1.20.58.1100:FF:000001">
    <property type="entry name" value="Protein unc-13 homolog B"/>
    <property type="match status" value="1"/>
</dbReference>
<evidence type="ECO:0000256" key="13">
    <source>
        <dbReference type="ARBA" id="ARBA00023136"/>
    </source>
</evidence>
<evidence type="ECO:0000256" key="1">
    <source>
        <dbReference type="ARBA" id="ARBA00004170"/>
    </source>
</evidence>
<evidence type="ECO:0000256" key="4">
    <source>
        <dbReference type="ARBA" id="ARBA00022490"/>
    </source>
</evidence>
<dbReference type="InterPro" id="IPR014772">
    <property type="entry name" value="Munc13_dom-2"/>
</dbReference>
<dbReference type="GO" id="GO:0016081">
    <property type="term" value="P:synaptic vesicle docking"/>
    <property type="evidence" value="ECO:0007669"/>
    <property type="project" value="TreeGrafter"/>
</dbReference>
<evidence type="ECO:0000256" key="2">
    <source>
        <dbReference type="ARBA" id="ARBA00004496"/>
    </source>
</evidence>
<dbReference type="GO" id="GO:0061789">
    <property type="term" value="P:dense core granule priming"/>
    <property type="evidence" value="ECO:0007669"/>
    <property type="project" value="TreeGrafter"/>
</dbReference>
<dbReference type="PRINTS" id="PR00360">
    <property type="entry name" value="C2DOMAIN"/>
</dbReference>
<keyword evidence="9" id="KW-0862">Zinc</keyword>
<dbReference type="InterPro" id="IPR014770">
    <property type="entry name" value="Munc13_1"/>
</dbReference>
<evidence type="ECO:0000313" key="20">
    <source>
        <dbReference type="Ensembl" id="ENSSMAP00000064224.1"/>
    </source>
</evidence>
<sequence length="1304" mass="149054">MHALLLLCLVFFFQLFVDWSTIFPSFWLLMLIMLYRLVFIRQFLFTPCIVFAISYYFFPVACHPRSDLHVVHCDYQWLEADSQVGVAKSVLMSNFCRLYVPCTAHNDFMERKAAISLLNVIFKACIDSMPDLRKRKAMPLVRDLNSRKAGITSALTSSTLHNEELKSHVYKKTLQALIYPISCTTPHNFEVWTATTPTYCYECEGLLWGIARQGMRCTECGVKCHEKCQDLLNADCLQRAAEKSSKHGAEDRTQNIIMVLKDRMKIRERNKPEIFELIQEVFTAPKTTHVTQMKQIKQSVLDGTSKWSAKICITVLCAQGLQAKDKTGSSDPYVTVQVGKTKKRTKTIYGNLNPVWEETFNFECHNSSDRIKVRVWDEDDDIKSRVKQKFKRESDDFLGQTIIEVRTLSGEMDVWYNLDKRTDKSAVSGAIRMHINVEIKGEETVAPYHVQYTCLHENLFHYVTDIQNTGVVKIPDAKGDDAWKVYFEETPQEIVDEFAMRYGVESIYQAMTHFACLSSKYMCPGVPAVMSTLLANINAYYAHTTQATNNVSASDRFAASNFGKERFVKLLDQLHNSLRIDLSMYRNNFPASSPERLQDLKSTVDLLTSITFFRMKVQELQSPPRASQVVKDCVKACLNSTYEYIFNNCHELYSREYQTDPAKQGAVPPEEQGPSIKNLDFWSKLITLIVSIIEEDKNSYTPCLNQFPQELNVGKISAEVMWNLFAQDMKYAMEEHEKNRLCKSADYMNLHFKVKWLYNEYCKDLPFFKSRVPEYPAWFEPFVIQWLDENEEVSRDFLHGALERDKKDGFQVTSEHALFSCSVVDVFSQLNQSFEIIRKLECPDPQIVGHYMKRFAKTISNVLLSYADIISKVFANYVTMEKVPCILINNIQQLRVQLEKMFEAMGGKDLCVEASDILKDLQVKLNNVMDDLSRVFSVSFQPHIEENVKQMGDILAQVKGTSNVGNASSVAQDADNVLQPIMEFLDSNLTLFAKICEKTVLKRVLKELWKLVMNTMEKTIVLPPLTDQTGTQLIFNAAKELGQLSKLKEHMVREEAKALSPKQCAVIELALDTIKQYFHAGGVGLKKTFLEKSPDLLSLHYALSLYTQATDKLIKTFVQSQNAQGSGVDDAVGEVSIHVEIFTHPNTGEHKVTVKVVAANDLRWQTQGIFRPFVEVYIIGPHLSDKKRKYATKSKNNSWAPKYNETFTFTLSSEVGPECYELQVCVKDYCFAREDRTVGMAVLQLKDMASKGSVACWLPLGKRIHMDETGLTVLRILSQRNNDDVAKEFVKLKSDQRSAEEGRS</sequence>
<keyword evidence="4" id="KW-0963">Cytoplasm</keyword>
<feature type="domain" description="MHD1" evidence="18">
    <location>
        <begin position="727"/>
        <end position="870"/>
    </location>
</feature>
<evidence type="ECO:0000259" key="18">
    <source>
        <dbReference type="PROSITE" id="PS51258"/>
    </source>
</evidence>
<evidence type="ECO:0000259" key="19">
    <source>
        <dbReference type="PROSITE" id="PS51259"/>
    </source>
</evidence>
<dbReference type="Gene3D" id="3.30.60.20">
    <property type="match status" value="1"/>
</dbReference>
<dbReference type="Ensembl" id="ENSSMAT00000062906.1">
    <property type="protein sequence ID" value="ENSSMAP00000064224.1"/>
    <property type="gene ID" value="ENSSMAG00000011477.2"/>
</dbReference>
<dbReference type="GO" id="GO:0016082">
    <property type="term" value="P:synaptic vesicle priming"/>
    <property type="evidence" value="ECO:0007669"/>
    <property type="project" value="TreeGrafter"/>
</dbReference>
<evidence type="ECO:0000256" key="14">
    <source>
        <dbReference type="ARBA" id="ARBA00034103"/>
    </source>
</evidence>
<evidence type="ECO:0000256" key="10">
    <source>
        <dbReference type="ARBA" id="ARBA00022837"/>
    </source>
</evidence>
<dbReference type="GO" id="GO:0017075">
    <property type="term" value="F:syntaxin-1 binding"/>
    <property type="evidence" value="ECO:0007669"/>
    <property type="project" value="TreeGrafter"/>
</dbReference>
<dbReference type="GO" id="GO:0042734">
    <property type="term" value="C:presynaptic membrane"/>
    <property type="evidence" value="ECO:0007669"/>
    <property type="project" value="TreeGrafter"/>
</dbReference>
<comment type="subcellular location">
    <subcellularLocation>
        <location evidence="2">Cytoplasm</location>
    </subcellularLocation>
    <subcellularLocation>
        <location evidence="1">Membrane</location>
        <topology evidence="1">Peripheral membrane protein</topology>
    </subcellularLocation>
    <subcellularLocation>
        <location evidence="14">Synapse</location>
    </subcellularLocation>
</comment>
<keyword evidence="13 15" id="KW-0472">Membrane</keyword>
<evidence type="ECO:0000256" key="5">
    <source>
        <dbReference type="ARBA" id="ARBA00022553"/>
    </source>
</evidence>
<dbReference type="PROSITE" id="PS50081">
    <property type="entry name" value="ZF_DAG_PE_2"/>
    <property type="match status" value="1"/>
</dbReference>
<dbReference type="InterPro" id="IPR046349">
    <property type="entry name" value="C1-like_sf"/>
</dbReference>
<dbReference type="Proteomes" id="UP000694558">
    <property type="component" value="Chromosome 12"/>
</dbReference>
<dbReference type="GO" id="GO:0035249">
    <property type="term" value="P:synaptic transmission, glutamatergic"/>
    <property type="evidence" value="ECO:0007669"/>
    <property type="project" value="TreeGrafter"/>
</dbReference>
<dbReference type="SUPFAM" id="SSF49562">
    <property type="entry name" value="C2 domain (Calcium/lipid-binding domain, CaLB)"/>
    <property type="match status" value="2"/>
</dbReference>
<dbReference type="InterPro" id="IPR002219">
    <property type="entry name" value="PKC_DAG/PE"/>
</dbReference>
<dbReference type="Pfam" id="PF00168">
    <property type="entry name" value="C2"/>
    <property type="match status" value="2"/>
</dbReference>
<dbReference type="InterPro" id="IPR035892">
    <property type="entry name" value="C2_domain_sf"/>
</dbReference>